<keyword evidence="2" id="KW-1185">Reference proteome</keyword>
<accession>A0A7M1QX66</accession>
<dbReference type="EMBL" id="CP063213">
    <property type="protein sequence ID" value="QOR46421.1"/>
    <property type="molecule type" value="Genomic_DNA"/>
</dbReference>
<organism evidence="1 2">
    <name type="scientific">Trueperella pecoris</name>
    <dbReference type="NCBI Taxonomy" id="2733571"/>
    <lineage>
        <taxon>Bacteria</taxon>
        <taxon>Bacillati</taxon>
        <taxon>Actinomycetota</taxon>
        <taxon>Actinomycetes</taxon>
        <taxon>Actinomycetales</taxon>
        <taxon>Actinomycetaceae</taxon>
        <taxon>Trueperella</taxon>
    </lineage>
</organism>
<gene>
    <name evidence="1" type="ORF">INS88_04275</name>
</gene>
<accession>A0A8A5UHH5</accession>
<name>A0A7M1QX66_9ACTO</name>
<dbReference type="Proteomes" id="UP000595053">
    <property type="component" value="Chromosome"/>
</dbReference>
<reference evidence="1 2" key="1">
    <citation type="submission" date="2020-10" db="EMBL/GenBank/DDBJ databases">
        <title>Trueperella pecoris sp. nov. isolated from bovine and porcine specimens.</title>
        <authorList>
            <person name="Schoenecker L."/>
            <person name="Schnydrig P."/>
            <person name="Brodard I."/>
            <person name="Thomann A."/>
            <person name="Hemphill A."/>
            <person name="Rodriguez-Campos S."/>
            <person name="Perreten V."/>
            <person name="Jores J."/>
            <person name="Kittl S."/>
        </authorList>
    </citation>
    <scope>NUCLEOTIDE SEQUENCE [LARGE SCALE GENOMIC DNA]</scope>
    <source>
        <strain evidence="1 2">15A0121</strain>
    </source>
</reference>
<protein>
    <recommendedName>
        <fullName evidence="3">Methionine aminopeptidase</fullName>
    </recommendedName>
</protein>
<evidence type="ECO:0000313" key="1">
    <source>
        <dbReference type="EMBL" id="QOR46421.1"/>
    </source>
</evidence>
<dbReference type="RefSeq" id="WP_193325889.1">
    <property type="nucleotide sequence ID" value="NZ_CP053291.1"/>
</dbReference>
<dbReference type="AlphaFoldDB" id="A0A7M1QX66"/>
<proteinExistence type="predicted"/>
<evidence type="ECO:0000313" key="2">
    <source>
        <dbReference type="Proteomes" id="UP000595053"/>
    </source>
</evidence>
<sequence length="71" mass="8022">MAFWFNTSTGEVAESDSPMFDASVRMGPYKTRAEADHAFALSAARNIAADADERAREDSYDAAEREWKENW</sequence>
<evidence type="ECO:0008006" key="3">
    <source>
        <dbReference type="Google" id="ProtNLM"/>
    </source>
</evidence>